<dbReference type="WBParaSite" id="Csp11.Scaffold630.g21479.t2">
    <property type="protein sequence ID" value="Csp11.Scaffold630.g21479.t2"/>
    <property type="gene ID" value="Csp11.Scaffold630.g21479"/>
</dbReference>
<keyword evidence="2" id="KW-1185">Reference proteome</keyword>
<accession>A0A1I7V1K4</accession>
<feature type="compositionally biased region" description="Basic and acidic residues" evidence="1">
    <location>
        <begin position="89"/>
        <end position="102"/>
    </location>
</feature>
<feature type="region of interest" description="Disordered" evidence="1">
    <location>
        <begin position="88"/>
        <end position="109"/>
    </location>
</feature>
<dbReference type="AlphaFoldDB" id="A0A1I7V1K4"/>
<sequence length="109" mass="11901">MNNVKCCASCPTDKDKQPQIHVITCKDTNPCQGTVIQGQQPAMQTFHPMGPMPKEQVANPAPQMAQIDPNLLAALLSKFPPELLSAMQRGDRVVMDKGEEQQKGTGDQQ</sequence>
<reference evidence="3" key="1">
    <citation type="submission" date="2016-11" db="UniProtKB">
        <authorList>
            <consortium name="WormBaseParasite"/>
        </authorList>
    </citation>
    <scope>IDENTIFICATION</scope>
</reference>
<organism evidence="2 3">
    <name type="scientific">Caenorhabditis tropicalis</name>
    <dbReference type="NCBI Taxonomy" id="1561998"/>
    <lineage>
        <taxon>Eukaryota</taxon>
        <taxon>Metazoa</taxon>
        <taxon>Ecdysozoa</taxon>
        <taxon>Nematoda</taxon>
        <taxon>Chromadorea</taxon>
        <taxon>Rhabditida</taxon>
        <taxon>Rhabditina</taxon>
        <taxon>Rhabditomorpha</taxon>
        <taxon>Rhabditoidea</taxon>
        <taxon>Rhabditidae</taxon>
        <taxon>Peloderinae</taxon>
        <taxon>Caenorhabditis</taxon>
    </lineage>
</organism>
<evidence type="ECO:0000256" key="1">
    <source>
        <dbReference type="SAM" id="MobiDB-lite"/>
    </source>
</evidence>
<dbReference type="Proteomes" id="UP000095282">
    <property type="component" value="Unplaced"/>
</dbReference>
<protein>
    <submittedName>
        <fullName evidence="3">STI1 domain-containing protein</fullName>
    </submittedName>
</protein>
<evidence type="ECO:0000313" key="2">
    <source>
        <dbReference type="Proteomes" id="UP000095282"/>
    </source>
</evidence>
<proteinExistence type="predicted"/>
<name>A0A1I7V1K4_9PELO</name>
<evidence type="ECO:0000313" key="3">
    <source>
        <dbReference type="WBParaSite" id="Csp11.Scaffold630.g21479.t2"/>
    </source>
</evidence>